<protein>
    <submittedName>
        <fullName evidence="2">Uncharacterized protein</fullName>
    </submittedName>
</protein>
<dbReference type="EMBL" id="CDMZ01000234">
    <property type="protein sequence ID" value="CEM09822.1"/>
    <property type="molecule type" value="Genomic_DNA"/>
</dbReference>
<sequence length="832" mass="91979">MSVPGLLRMGGEWISSQLQKHGQEEVKVVGEATVLQSPDCNFELTLELHKEAGVVHACAVPEEYTGQSACMVAYKWYRVRRGQRTRITRAGSNCLTYHLSADDFDSKIEVKAVPDGSDPSLKGTAVASVGPIKPTVGSVEQLRRNIERQCRTFECYALFPSSGGSLAHSQTGTPMAKVPYTLSLSTHPPGSLSSSLQGGERERETLRLRKLDRTHYRNSSNESAPVPPVAASAPELIEISLGTDAFSIDASPYDVQNVELSLPAESCRGQGASLQSLRLEFPMHNHKKATQQTQQPGGGLESDRDEALLFLRTLEAEATERAKRPDERSLRVVQSRRSMEEKLERAMDAAQRAAMREELAAVERELEKQREAVEEQVLEKVSLQQTIDIYKEELESTKNASSSVTNGINSRESTQEGDESVVGDEGEGGKPLYMPYPSQATSRGGVGHRDVMDRMGTAMAGSLTMAIHSNGTGGSGAGGGNQAQQRQAREAEAEAERLRAELARVREEAARVEVEREKATSALSAARQQCAQVAELYELSKKQQGELEAVKNERDALSIRLQQETERAAAASREAFRLSAEVGAAAQAPSAALAQVQTEREKLRLQVAAARKGEKEANTESQRLQTRLRESEQSLREAEARAAKAVEEAAGQVKKKLVEIEQLKRRLTEVQEEAEREKNTWETERLKNEASLRELRTEAEKERAGKQREGKKAQELAKDMKETISTMEKQLFHVKQQNDRLMNEKVRVEKVNADNEEGFKRTIEDLRSSLATSGNSDQTRKGMEELVKKISEVEQELETVKSERDELQKTKATLSRRLSMAISSKQKAAGNT</sequence>
<dbReference type="AlphaFoldDB" id="A0A0G4FB17"/>
<evidence type="ECO:0000256" key="1">
    <source>
        <dbReference type="SAM" id="MobiDB-lite"/>
    </source>
</evidence>
<name>A0A0G4FB17_9ALVE</name>
<evidence type="ECO:0000313" key="2">
    <source>
        <dbReference type="EMBL" id="CEM09822.1"/>
    </source>
</evidence>
<reference evidence="2" key="1">
    <citation type="submission" date="2014-11" db="EMBL/GenBank/DDBJ databases">
        <authorList>
            <person name="Otto D Thomas"/>
            <person name="Naeem Raeece"/>
        </authorList>
    </citation>
    <scope>NUCLEOTIDE SEQUENCE</scope>
</reference>
<feature type="compositionally biased region" description="Acidic residues" evidence="1">
    <location>
        <begin position="415"/>
        <end position="426"/>
    </location>
</feature>
<feature type="compositionally biased region" description="Polar residues" evidence="1">
    <location>
        <begin position="397"/>
        <end position="412"/>
    </location>
</feature>
<accession>A0A0G4FB17</accession>
<feature type="region of interest" description="Disordered" evidence="1">
    <location>
        <begin position="669"/>
        <end position="717"/>
    </location>
</feature>
<gene>
    <name evidence="2" type="ORF">Cvel_15987</name>
</gene>
<feature type="region of interest" description="Disordered" evidence="1">
    <location>
        <begin position="610"/>
        <end position="631"/>
    </location>
</feature>
<organism evidence="2">
    <name type="scientific">Chromera velia CCMP2878</name>
    <dbReference type="NCBI Taxonomy" id="1169474"/>
    <lineage>
        <taxon>Eukaryota</taxon>
        <taxon>Sar</taxon>
        <taxon>Alveolata</taxon>
        <taxon>Colpodellida</taxon>
        <taxon>Chromeraceae</taxon>
        <taxon>Chromera</taxon>
    </lineage>
</organism>
<dbReference type="VEuPathDB" id="CryptoDB:Cvel_15987"/>
<proteinExistence type="predicted"/>
<feature type="region of interest" description="Disordered" evidence="1">
    <location>
        <begin position="396"/>
        <end position="446"/>
    </location>
</feature>